<accession>A0A4Q9Q7Z1</accession>
<evidence type="ECO:0000313" key="3">
    <source>
        <dbReference type="Proteomes" id="UP000292082"/>
    </source>
</evidence>
<name>A0A4Q9Q7Z1_9APHY</name>
<proteinExistence type="predicted"/>
<evidence type="ECO:0000313" key="1">
    <source>
        <dbReference type="EMBL" id="TBU22304.1"/>
    </source>
</evidence>
<organism evidence="2 3">
    <name type="scientific">Dichomitus squalens</name>
    <dbReference type="NCBI Taxonomy" id="114155"/>
    <lineage>
        <taxon>Eukaryota</taxon>
        <taxon>Fungi</taxon>
        <taxon>Dikarya</taxon>
        <taxon>Basidiomycota</taxon>
        <taxon>Agaricomycotina</taxon>
        <taxon>Agaricomycetes</taxon>
        <taxon>Polyporales</taxon>
        <taxon>Polyporaceae</taxon>
        <taxon>Dichomitus</taxon>
    </lineage>
</organism>
<feature type="non-terminal residue" evidence="2">
    <location>
        <position position="1"/>
    </location>
</feature>
<evidence type="ECO:0000313" key="2">
    <source>
        <dbReference type="EMBL" id="TBU63300.1"/>
    </source>
</evidence>
<sequence length="94" mass="10456">TLRSFALTCRKLLSRTRSRLFSVICLKTQGHYLCLCDLSDNTPALCPLIYTVTIGTKAIWDADGEMCGTARTALLLHEIVPAALLAQLPNLRHW</sequence>
<feature type="non-terminal residue" evidence="2">
    <location>
        <position position="94"/>
    </location>
</feature>
<dbReference type="Proteomes" id="UP000292082">
    <property type="component" value="Unassembled WGS sequence"/>
</dbReference>
<dbReference type="AlphaFoldDB" id="A0A4Q9Q7Z1"/>
<dbReference type="EMBL" id="ML145090">
    <property type="protein sequence ID" value="TBU63300.1"/>
    <property type="molecule type" value="Genomic_DNA"/>
</dbReference>
<gene>
    <name evidence="2" type="ORF">BD310DRAFT_771061</name>
    <name evidence="1" type="ORF">BD311DRAFT_616846</name>
</gene>
<protein>
    <submittedName>
        <fullName evidence="2">Uncharacterized protein</fullName>
    </submittedName>
</protein>
<keyword evidence="3" id="KW-1185">Reference proteome</keyword>
<dbReference type="Proteomes" id="UP000292957">
    <property type="component" value="Unassembled WGS sequence"/>
</dbReference>
<reference evidence="2 3" key="1">
    <citation type="submission" date="2019-01" db="EMBL/GenBank/DDBJ databases">
        <title>Draft genome sequences of three monokaryotic isolates of the white-rot basidiomycete fungus Dichomitus squalens.</title>
        <authorList>
            <consortium name="DOE Joint Genome Institute"/>
            <person name="Lopez S.C."/>
            <person name="Andreopoulos B."/>
            <person name="Pangilinan J."/>
            <person name="Lipzen A."/>
            <person name="Riley R."/>
            <person name="Ahrendt S."/>
            <person name="Ng V."/>
            <person name="Barry K."/>
            <person name="Daum C."/>
            <person name="Grigoriev I.V."/>
            <person name="Hilden K.S."/>
            <person name="Makela M.R."/>
            <person name="de Vries R.P."/>
        </authorList>
    </citation>
    <scope>NUCLEOTIDE SEQUENCE [LARGE SCALE GENOMIC DNA]</scope>
    <source>
        <strain evidence="2 3">CBS 464.89</strain>
        <strain evidence="1">OM18370.1</strain>
    </source>
</reference>
<dbReference type="EMBL" id="ML143548">
    <property type="protein sequence ID" value="TBU22304.1"/>
    <property type="molecule type" value="Genomic_DNA"/>
</dbReference>